<keyword evidence="3" id="KW-1185">Reference proteome</keyword>
<keyword evidence="1" id="KW-1133">Transmembrane helix</keyword>
<organism evidence="2 3">
    <name type="scientific">Plasticicumulans lactativorans</name>
    <dbReference type="NCBI Taxonomy" id="1133106"/>
    <lineage>
        <taxon>Bacteria</taxon>
        <taxon>Pseudomonadati</taxon>
        <taxon>Pseudomonadota</taxon>
        <taxon>Gammaproteobacteria</taxon>
        <taxon>Candidatus Competibacteraceae</taxon>
        <taxon>Plasticicumulans</taxon>
    </lineage>
</organism>
<dbReference type="InterPro" id="IPR016936">
    <property type="entry name" value="UCP029693"/>
</dbReference>
<evidence type="ECO:0000313" key="3">
    <source>
        <dbReference type="Proteomes" id="UP000295765"/>
    </source>
</evidence>
<dbReference type="Pfam" id="PF10095">
    <property type="entry name" value="DUF2333"/>
    <property type="match status" value="1"/>
</dbReference>
<protein>
    <recommendedName>
        <fullName evidence="4">DUF2333 family protein</fullName>
    </recommendedName>
</protein>
<keyword evidence="1" id="KW-0812">Transmembrane</keyword>
<dbReference type="PIRSF" id="PIRSF029693">
    <property type="entry name" value="UCP029693"/>
    <property type="match status" value="1"/>
</dbReference>
<feature type="transmembrane region" description="Helical" evidence="1">
    <location>
        <begin position="32"/>
        <end position="54"/>
    </location>
</feature>
<proteinExistence type="predicted"/>
<sequence>MSGFDKIAGSSKAGIDRLLYVYHPRTWREKGLMWTAGLMLATYVVVVGVLWFIWDNKPAPFDVRAIALAAANGDANKLVPGFLTTAVVVHTAETLLDKPGGYLSNDRTPPGVLMDNMPNWEFGVLTELRDVVRALRNDFARAQTQSVEDRDLQAAEPRFNFDNNSWILPSSESEYRAGIAALKSYLTRLADDKIHDGQFFTRADNLRDYLATVEKRLGSYSQRLSASVGQERVNTNLAGDPAAHQSTTTPELMRVQTGWLEIDDNFYEARGYCWALIHTLRAIEIDFRDVLVGKNAVVSLRQIIHELESTQQPVWSPLILNGTGFGIVANHSLIMASYISRANAAIIDLRSLIAQG</sequence>
<dbReference type="Proteomes" id="UP000295765">
    <property type="component" value="Unassembled WGS sequence"/>
</dbReference>
<dbReference type="EMBL" id="SLWY01000001">
    <property type="protein sequence ID" value="TCO83659.1"/>
    <property type="molecule type" value="Genomic_DNA"/>
</dbReference>
<accession>A0A4R2L937</accession>
<reference evidence="2 3" key="1">
    <citation type="submission" date="2019-03" db="EMBL/GenBank/DDBJ databases">
        <title>Genomic Encyclopedia of Type Strains, Phase IV (KMG-IV): sequencing the most valuable type-strain genomes for metagenomic binning, comparative biology and taxonomic classification.</title>
        <authorList>
            <person name="Goeker M."/>
        </authorList>
    </citation>
    <scope>NUCLEOTIDE SEQUENCE [LARGE SCALE GENOMIC DNA]</scope>
    <source>
        <strain evidence="2 3">DSM 25287</strain>
    </source>
</reference>
<keyword evidence="1" id="KW-0472">Membrane</keyword>
<evidence type="ECO:0000313" key="2">
    <source>
        <dbReference type="EMBL" id="TCO83659.1"/>
    </source>
</evidence>
<dbReference type="RefSeq" id="WP_132537935.1">
    <property type="nucleotide sequence ID" value="NZ_SLWY01000001.1"/>
</dbReference>
<dbReference type="OrthoDB" id="5821246at2"/>
<name>A0A4R2L937_9GAMM</name>
<comment type="caution">
    <text evidence="2">The sequence shown here is derived from an EMBL/GenBank/DDBJ whole genome shotgun (WGS) entry which is preliminary data.</text>
</comment>
<dbReference type="AlphaFoldDB" id="A0A4R2L937"/>
<evidence type="ECO:0000256" key="1">
    <source>
        <dbReference type="SAM" id="Phobius"/>
    </source>
</evidence>
<gene>
    <name evidence="2" type="ORF">EV699_10143</name>
</gene>
<evidence type="ECO:0008006" key="4">
    <source>
        <dbReference type="Google" id="ProtNLM"/>
    </source>
</evidence>